<proteinExistence type="evidence at transcript level"/>
<dbReference type="InterPro" id="IPR027417">
    <property type="entry name" value="P-loop_NTPase"/>
</dbReference>
<organism evidence="3">
    <name type="scientific">Hydrangea macrophylla subsp. macrophylla</name>
    <dbReference type="NCBI Taxonomy" id="1206467"/>
    <lineage>
        <taxon>Eukaryota</taxon>
        <taxon>Viridiplantae</taxon>
        <taxon>Streptophyta</taxon>
        <taxon>Embryophyta</taxon>
        <taxon>Tracheophyta</taxon>
        <taxon>Spermatophyta</taxon>
        <taxon>Magnoliopsida</taxon>
        <taxon>eudicotyledons</taxon>
        <taxon>Gunneridae</taxon>
        <taxon>Pentapetalae</taxon>
        <taxon>asterids</taxon>
        <taxon>Cornales</taxon>
        <taxon>Hydrangeaceae</taxon>
        <taxon>Hydrangeeae</taxon>
        <taxon>Hydrangea</taxon>
        <taxon>Hydrangea sect. Macrophyllae</taxon>
    </lineage>
</organism>
<protein>
    <submittedName>
        <fullName evidence="3">Putative non-TIR-NBS-containing resistance protein</fullName>
    </submittedName>
</protein>
<sequence length="115" mass="12785">GNGRSWLDLELFSTCGKKIWRSESPQQPIQELCVLSIGNLKNYLIMGMGGVGKTTLMKEVGKQAKKDGLFDEVVMATVSQNIDLKRIQGEIAESLGLNLQEESEFPRARRLCELA</sequence>
<evidence type="ECO:0000256" key="1">
    <source>
        <dbReference type="ARBA" id="ARBA00022821"/>
    </source>
</evidence>
<dbReference type="EMBL" id="HE956734">
    <property type="protein sequence ID" value="CCJ05429.1"/>
    <property type="molecule type" value="mRNA"/>
</dbReference>
<dbReference type="PANTHER" id="PTHR33463:SF198">
    <property type="entry name" value="RPP4C3"/>
    <property type="match status" value="1"/>
</dbReference>
<feature type="non-terminal residue" evidence="3">
    <location>
        <position position="115"/>
    </location>
</feature>
<accession>I7K420</accession>
<feature type="domain" description="NB-ARC" evidence="2">
    <location>
        <begin position="43"/>
        <end position="112"/>
    </location>
</feature>
<evidence type="ECO:0000259" key="2">
    <source>
        <dbReference type="Pfam" id="PF00931"/>
    </source>
</evidence>
<dbReference type="Gene3D" id="3.40.50.300">
    <property type="entry name" value="P-loop containing nucleotide triphosphate hydrolases"/>
    <property type="match status" value="1"/>
</dbReference>
<dbReference type="AlphaFoldDB" id="I7K420"/>
<keyword evidence="1" id="KW-0611">Plant defense</keyword>
<feature type="non-terminal residue" evidence="3">
    <location>
        <position position="1"/>
    </location>
</feature>
<gene>
    <name evidence="3" type="primary">r21</name>
</gene>
<dbReference type="InterPro" id="IPR050905">
    <property type="entry name" value="Plant_NBS-LRR"/>
</dbReference>
<dbReference type="Pfam" id="PF00931">
    <property type="entry name" value="NB-ARC"/>
    <property type="match status" value="1"/>
</dbReference>
<reference evidence="3" key="1">
    <citation type="journal article" date="2013" name="Mol. Biol. Rep.">
        <title>R gene expression changes related to Cercospora hydrangeae L.</title>
        <authorList>
            <person name="Kafantaris I."/>
            <person name="Woodrow P."/>
            <person name="Carillo P."/>
        </authorList>
    </citation>
    <scope>NUCLEOTIDE SEQUENCE</scope>
</reference>
<name>I7K420_HYDMC</name>
<evidence type="ECO:0000313" key="3">
    <source>
        <dbReference type="EMBL" id="CCJ05429.1"/>
    </source>
</evidence>
<dbReference type="GO" id="GO:0043531">
    <property type="term" value="F:ADP binding"/>
    <property type="evidence" value="ECO:0007669"/>
    <property type="project" value="InterPro"/>
</dbReference>
<dbReference type="SUPFAM" id="SSF52540">
    <property type="entry name" value="P-loop containing nucleoside triphosphate hydrolases"/>
    <property type="match status" value="1"/>
</dbReference>
<dbReference type="PANTHER" id="PTHR33463">
    <property type="entry name" value="NB-ARC DOMAIN-CONTAINING PROTEIN-RELATED"/>
    <property type="match status" value="1"/>
</dbReference>
<dbReference type="InterPro" id="IPR002182">
    <property type="entry name" value="NB-ARC"/>
</dbReference>